<sequence length="597" mass="65279">MSSDSIKAITESLPPASDYLTYLTILESHVSPELLPTLNDILQNAELTQNIGWDLIHLLLPLRGSEACLTTIARLGNPREVVLKVTEALQLLELDAGEEEGDGEGEKAGRNEPTPVDRFCVLINLLSILHPRIKTKYPSRFLSTSLMAILSAFRPSNQATLAVISFVHTISGKKRPPLPGRKSSLKIPTVPDTSHVGASAPDPEAQDEDPQEAAIQGKLLQSFVTHILEEYVNGNSLEWAARLQESFEPTKVVAGRKSLGESFREDPGLQTRESIVGQLVALARDLGLSSYETLFDAIYKTDSHPVEYDSEENYPSSPGDIPLSQAGSLFLITSFIFSSVLFKSKLPQPKLSIFPDHAKLVKHFIGVEGPSSIGGEESGVVDAILAIGLWLEHNNQFVSGPLEDEDFLQHLQTLSLLSANNPSPTLRYAAHVFTSSILHAHPVDRLRLTFISDTLENCPYETLKASAVSWLKEEIITAQERKAENVFASTVALAAAQPYLFPDTSALADASDEELLQELEQAFPFHMAVVNFLFLIGSDAYAHVVPSGMMTVVEEIYLGPLRIAQEKAEKGYEGGGSFELQLLGERIAMCSAKIDEI</sequence>
<dbReference type="OrthoDB" id="5396786at2759"/>
<evidence type="ECO:0000256" key="1">
    <source>
        <dbReference type="SAM" id="MobiDB-lite"/>
    </source>
</evidence>
<feature type="region of interest" description="Disordered" evidence="1">
    <location>
        <begin position="175"/>
        <end position="209"/>
    </location>
</feature>
<keyword evidence="3" id="KW-1185">Reference proteome</keyword>
<proteinExistence type="predicted"/>
<protein>
    <submittedName>
        <fullName evidence="2">DUF1760-domain-containing protein</fullName>
    </submittedName>
</protein>
<name>A0A2J6RRD3_HYAVF</name>
<dbReference type="GO" id="GO:0034599">
    <property type="term" value="P:cellular response to oxidative stress"/>
    <property type="evidence" value="ECO:0007669"/>
    <property type="project" value="InterPro"/>
</dbReference>
<gene>
    <name evidence="2" type="ORF">L207DRAFT_486659</name>
</gene>
<dbReference type="PANTHER" id="PTHR28020:SF1">
    <property type="entry name" value="YAP1-BINDING PROTEIN 1-RELATED"/>
    <property type="match status" value="1"/>
</dbReference>
<evidence type="ECO:0000313" key="3">
    <source>
        <dbReference type="Proteomes" id="UP000235786"/>
    </source>
</evidence>
<dbReference type="Pfam" id="PF08568">
    <property type="entry name" value="Kinetochor_Ybp2"/>
    <property type="match status" value="1"/>
</dbReference>
<organism evidence="2 3">
    <name type="scientific">Hyaloscypha variabilis (strain UAMH 11265 / GT02V1 / F)</name>
    <name type="common">Meliniomyces variabilis</name>
    <dbReference type="NCBI Taxonomy" id="1149755"/>
    <lineage>
        <taxon>Eukaryota</taxon>
        <taxon>Fungi</taxon>
        <taxon>Dikarya</taxon>
        <taxon>Ascomycota</taxon>
        <taxon>Pezizomycotina</taxon>
        <taxon>Leotiomycetes</taxon>
        <taxon>Helotiales</taxon>
        <taxon>Hyaloscyphaceae</taxon>
        <taxon>Hyaloscypha</taxon>
        <taxon>Hyaloscypha variabilis</taxon>
    </lineage>
</organism>
<accession>A0A2J6RRD3</accession>
<dbReference type="Proteomes" id="UP000235786">
    <property type="component" value="Unassembled WGS sequence"/>
</dbReference>
<dbReference type="InterPro" id="IPR040347">
    <property type="entry name" value="YBP1/2"/>
</dbReference>
<dbReference type="EMBL" id="KZ613944">
    <property type="protein sequence ID" value="PMD41081.1"/>
    <property type="molecule type" value="Genomic_DNA"/>
</dbReference>
<dbReference type="AlphaFoldDB" id="A0A2J6RRD3"/>
<dbReference type="GO" id="GO:0005737">
    <property type="term" value="C:cytoplasm"/>
    <property type="evidence" value="ECO:0007669"/>
    <property type="project" value="TreeGrafter"/>
</dbReference>
<dbReference type="PANTHER" id="PTHR28020">
    <property type="entry name" value="YAP1-BINDING PROTEIN 1-RELATED"/>
    <property type="match status" value="1"/>
</dbReference>
<evidence type="ECO:0000313" key="2">
    <source>
        <dbReference type="EMBL" id="PMD41081.1"/>
    </source>
</evidence>
<dbReference type="InterPro" id="IPR013877">
    <property type="entry name" value="YAP-bd/ALF4/Glomulin"/>
</dbReference>
<dbReference type="STRING" id="1149755.A0A2J6RRD3"/>
<reference evidence="2 3" key="1">
    <citation type="submission" date="2016-04" db="EMBL/GenBank/DDBJ databases">
        <title>A degradative enzymes factory behind the ericoid mycorrhizal symbiosis.</title>
        <authorList>
            <consortium name="DOE Joint Genome Institute"/>
            <person name="Martino E."/>
            <person name="Morin E."/>
            <person name="Grelet G."/>
            <person name="Kuo A."/>
            <person name="Kohler A."/>
            <person name="Daghino S."/>
            <person name="Barry K."/>
            <person name="Choi C."/>
            <person name="Cichocki N."/>
            <person name="Clum A."/>
            <person name="Copeland A."/>
            <person name="Hainaut M."/>
            <person name="Haridas S."/>
            <person name="Labutti K."/>
            <person name="Lindquist E."/>
            <person name="Lipzen A."/>
            <person name="Khouja H.-R."/>
            <person name="Murat C."/>
            <person name="Ohm R."/>
            <person name="Olson A."/>
            <person name="Spatafora J."/>
            <person name="Veneault-Fourrey C."/>
            <person name="Henrissat B."/>
            <person name="Grigoriev I."/>
            <person name="Martin F."/>
            <person name="Perotto S."/>
        </authorList>
    </citation>
    <scope>NUCLEOTIDE SEQUENCE [LARGE SCALE GENOMIC DNA]</scope>
    <source>
        <strain evidence="2 3">F</strain>
    </source>
</reference>